<organism evidence="1 2">
    <name type="scientific">Turkeypox virus</name>
    <dbReference type="NCBI Taxonomy" id="336486"/>
    <lineage>
        <taxon>Viruses</taxon>
        <taxon>Varidnaviria</taxon>
        <taxon>Bamfordvirae</taxon>
        <taxon>Nucleocytoviricota</taxon>
        <taxon>Pokkesviricetes</taxon>
        <taxon>Chitovirales</taxon>
        <taxon>Poxviridae</taxon>
        <taxon>Chordopoxvirinae</taxon>
        <taxon>Avipoxvirus</taxon>
        <taxon>Avipoxvirus turkeypox</taxon>
    </lineage>
</organism>
<protein>
    <submittedName>
        <fullName evidence="1">Uncharacterized protein</fullName>
    </submittedName>
</protein>
<reference evidence="1 2" key="1">
    <citation type="journal article" date="2015" name="Infect. Genet. Evol.">
        <title>Unique genomic organization of a novel Avipoxvirus detected in turkey (Meleagris gallopavo).</title>
        <authorList>
            <person name="Banyai K."/>
            <person name="Palya V."/>
            <person name="Denes B."/>
            <person name="Glavits R."/>
            <person name="Ivanics E."/>
            <person name="Horvath B."/>
            <person name="Farkas S.L."/>
            <person name="Marton S."/>
            <person name="Balint A."/>
            <person name="Gyuranecz M."/>
            <person name="Erdelyi K."/>
            <person name="Dan A."/>
        </authorList>
    </citation>
    <scope>NUCLEOTIDE SEQUENCE [LARGE SCALE GENOMIC DNA]</scope>
    <source>
        <strain evidence="1 2">TKPV-HU1124/2011</strain>
    </source>
</reference>
<dbReference type="RefSeq" id="YP_009177137.1">
    <property type="nucleotide sequence ID" value="NC_028238.1"/>
</dbReference>
<evidence type="ECO:0000313" key="1">
    <source>
        <dbReference type="EMBL" id="ALA62490.1"/>
    </source>
</evidence>
<proteinExistence type="predicted"/>
<accession>A0A0M3PBA8</accession>
<dbReference type="Proteomes" id="UP000142477">
    <property type="component" value="Segment"/>
</dbReference>
<sequence>MKDIRTSVITTPVKDSQAQLATTEKEIRSYDEIIISNDTTISKIKTCIDERSDGYCKDSIKYIINNIMEDDTHCLHDDIDNLLVWRNDILALVTKLEIDDQLRTLLQTLVRELTFKKIKCTMYSHAMVCLCNENTVLTSKIQEYFIQSILADSTVKKLKRSPVTDLKILENIINKNEK</sequence>
<dbReference type="EMBL" id="KP728110">
    <property type="protein sequence ID" value="ALA62490.1"/>
    <property type="molecule type" value="Genomic_DNA"/>
</dbReference>
<evidence type="ECO:0000313" key="2">
    <source>
        <dbReference type="Proteomes" id="UP000142477"/>
    </source>
</evidence>
<name>A0A0M3PBA8_9POXV</name>
<dbReference type="KEGG" id="vg:26122806"/>
<keyword evidence="2" id="KW-1185">Reference proteome</keyword>
<dbReference type="GeneID" id="26122806"/>